<dbReference type="GO" id="GO:0009102">
    <property type="term" value="P:biotin biosynthetic process"/>
    <property type="evidence" value="ECO:0007669"/>
    <property type="project" value="UniProtKB-UniPathway"/>
</dbReference>
<dbReference type="HAMAP" id="MF_00336">
    <property type="entry name" value="BioD"/>
    <property type="match status" value="1"/>
</dbReference>
<dbReference type="GO" id="GO:0005829">
    <property type="term" value="C:cytosol"/>
    <property type="evidence" value="ECO:0007669"/>
    <property type="project" value="TreeGrafter"/>
</dbReference>
<dbReference type="EC" id="6.3.3.3" evidence="8"/>
<keyword evidence="6" id="KW-0067">ATP-binding</keyword>
<evidence type="ECO:0000256" key="2">
    <source>
        <dbReference type="ARBA" id="ARBA00022598"/>
    </source>
</evidence>
<dbReference type="Gene3D" id="3.40.50.300">
    <property type="entry name" value="P-loop containing nucleotide triphosphate hydrolases"/>
    <property type="match status" value="1"/>
</dbReference>
<keyword evidence="3" id="KW-0479">Metal-binding</keyword>
<dbReference type="GO" id="GO:0004141">
    <property type="term" value="F:dethiobiotin synthase activity"/>
    <property type="evidence" value="ECO:0007669"/>
    <property type="project" value="UniProtKB-EC"/>
</dbReference>
<dbReference type="PANTHER" id="PTHR43210">
    <property type="entry name" value="DETHIOBIOTIN SYNTHETASE"/>
    <property type="match status" value="1"/>
</dbReference>
<dbReference type="GO" id="GO:0005524">
    <property type="term" value="F:ATP binding"/>
    <property type="evidence" value="ECO:0007669"/>
    <property type="project" value="UniProtKB-KW"/>
</dbReference>
<keyword evidence="1" id="KW-0963">Cytoplasm</keyword>
<dbReference type="Pfam" id="PF13500">
    <property type="entry name" value="AAA_26"/>
    <property type="match status" value="1"/>
</dbReference>
<dbReference type="CDD" id="cd03109">
    <property type="entry name" value="DTBS"/>
    <property type="match status" value="1"/>
</dbReference>
<dbReference type="GO" id="GO:0042803">
    <property type="term" value="F:protein homodimerization activity"/>
    <property type="evidence" value="ECO:0007669"/>
    <property type="project" value="UniProtKB-ARBA"/>
</dbReference>
<evidence type="ECO:0000256" key="6">
    <source>
        <dbReference type="ARBA" id="ARBA00022840"/>
    </source>
</evidence>
<dbReference type="InterPro" id="IPR004472">
    <property type="entry name" value="DTB_synth_BioD"/>
</dbReference>
<dbReference type="EMBL" id="NSIT01000045">
    <property type="protein sequence ID" value="PJE79830.1"/>
    <property type="molecule type" value="Genomic_DNA"/>
</dbReference>
<protein>
    <submittedName>
        <fullName evidence="8">ATP-dependent dethiobiotin synthetase BioD 1</fullName>
        <ecNumber evidence="8">6.3.3.3</ecNumber>
    </submittedName>
</protein>
<evidence type="ECO:0000256" key="1">
    <source>
        <dbReference type="ARBA" id="ARBA00022490"/>
    </source>
</evidence>
<evidence type="ECO:0000256" key="5">
    <source>
        <dbReference type="ARBA" id="ARBA00022756"/>
    </source>
</evidence>
<dbReference type="PANTHER" id="PTHR43210:SF5">
    <property type="entry name" value="DETHIOBIOTIN SYNTHETASE"/>
    <property type="match status" value="1"/>
</dbReference>
<dbReference type="GO" id="GO:0000287">
    <property type="term" value="F:magnesium ion binding"/>
    <property type="evidence" value="ECO:0007669"/>
    <property type="project" value="InterPro"/>
</dbReference>
<dbReference type="PIRSF" id="PIRSF006755">
    <property type="entry name" value="DTB_synth"/>
    <property type="match status" value="1"/>
</dbReference>
<keyword evidence="4" id="KW-0547">Nucleotide-binding</keyword>
<comment type="caution">
    <text evidence="8">The sequence shown here is derived from an EMBL/GenBank/DDBJ whole genome shotgun (WGS) entry which is preliminary data.</text>
</comment>
<evidence type="ECO:0000313" key="8">
    <source>
        <dbReference type="EMBL" id="PJE79830.1"/>
    </source>
</evidence>
<keyword evidence="2 8" id="KW-0436">Ligase</keyword>
<name>A0A2H9T9C6_9ZZZZ</name>
<keyword evidence="7" id="KW-0460">Magnesium</keyword>
<dbReference type="NCBIfam" id="TIGR00347">
    <property type="entry name" value="bioD"/>
    <property type="match status" value="1"/>
</dbReference>
<proteinExistence type="inferred from homology"/>
<evidence type="ECO:0000256" key="4">
    <source>
        <dbReference type="ARBA" id="ARBA00022741"/>
    </source>
</evidence>
<dbReference type="UniPathway" id="UPA00078"/>
<sequence length="228" mass="24212">MHNTFFVTGTDTDAGKTVASCGLLEAARLAGLSTLALKPVSAGCYVTPEGLRNQDAVELMAAMSSEAGYEQVNPVAVEPAIAPHIAIAMLNLDATTEQLHGKCRQTIESVNADFTLIEGAGGWLAPLNRYEMISDLAKSLNIPVIMVVNMKLGCLNHATLTARTIAQDGLVLKGWIANTAEVEMEAYQENLATLKQTLSAPCIGEIPWMPACNPTAVARFLDVQALLS</sequence>
<accession>A0A2H9T9C6</accession>
<gene>
    <name evidence="8" type="primary">bioD1</name>
    <name evidence="8" type="ORF">CI610_01186</name>
</gene>
<organism evidence="8">
    <name type="scientific">invertebrate metagenome</name>
    <dbReference type="NCBI Taxonomy" id="1711999"/>
    <lineage>
        <taxon>unclassified sequences</taxon>
        <taxon>metagenomes</taxon>
        <taxon>organismal metagenomes</taxon>
    </lineage>
</organism>
<evidence type="ECO:0000256" key="7">
    <source>
        <dbReference type="ARBA" id="ARBA00022842"/>
    </source>
</evidence>
<evidence type="ECO:0000256" key="3">
    <source>
        <dbReference type="ARBA" id="ARBA00022723"/>
    </source>
</evidence>
<dbReference type="SUPFAM" id="SSF52540">
    <property type="entry name" value="P-loop containing nucleoside triphosphate hydrolases"/>
    <property type="match status" value="1"/>
</dbReference>
<dbReference type="InterPro" id="IPR027417">
    <property type="entry name" value="P-loop_NTPase"/>
</dbReference>
<keyword evidence="5" id="KW-0093">Biotin biosynthesis</keyword>
<dbReference type="AlphaFoldDB" id="A0A2H9T9C6"/>
<dbReference type="FunFam" id="3.40.50.300:FF:000292">
    <property type="entry name" value="ATP-dependent dethiobiotin synthetase BioD"/>
    <property type="match status" value="1"/>
</dbReference>
<reference evidence="8" key="1">
    <citation type="journal article" date="2017" name="Appl. Environ. Microbiol.">
        <title>Molecular characterization of an Endozoicomonas-like organism causing infection in king scallop Pecten maximus L.</title>
        <authorList>
            <person name="Cano I."/>
            <person name="van Aerle R."/>
            <person name="Ross S."/>
            <person name="Verner-Jeffreys D.W."/>
            <person name="Paley R.K."/>
            <person name="Rimmer G."/>
            <person name="Ryder D."/>
            <person name="Hooper P."/>
            <person name="Stone D."/>
            <person name="Feist S.W."/>
        </authorList>
    </citation>
    <scope>NUCLEOTIDE SEQUENCE</scope>
</reference>